<dbReference type="GO" id="GO:0032040">
    <property type="term" value="C:small-subunit processome"/>
    <property type="evidence" value="ECO:0007669"/>
    <property type="project" value="InterPro"/>
</dbReference>
<keyword evidence="7" id="KW-1185">Reference proteome</keyword>
<dbReference type="PANTHER" id="PTHR14150">
    <property type="entry name" value="U3 SMALL NUCLEOLAR RNA-ASSOCIATED PROTEIN 14"/>
    <property type="match status" value="1"/>
</dbReference>
<evidence type="ECO:0000256" key="1">
    <source>
        <dbReference type="ARBA" id="ARBA00004604"/>
    </source>
</evidence>
<dbReference type="EMBL" id="JAPXFL010000004">
    <property type="protein sequence ID" value="KAK9507582.1"/>
    <property type="molecule type" value="Genomic_DNA"/>
</dbReference>
<name>A0AAW1DF14_9HEMI</name>
<evidence type="ECO:0008006" key="8">
    <source>
        <dbReference type="Google" id="ProtNLM"/>
    </source>
</evidence>
<evidence type="ECO:0000256" key="3">
    <source>
        <dbReference type="ARBA" id="ARBA00022553"/>
    </source>
</evidence>
<reference evidence="6 7" key="1">
    <citation type="submission" date="2022-12" db="EMBL/GenBank/DDBJ databases">
        <title>Chromosome-level genome assembly of true bugs.</title>
        <authorList>
            <person name="Ma L."/>
            <person name="Li H."/>
        </authorList>
    </citation>
    <scope>NUCLEOTIDE SEQUENCE [LARGE SCALE GENOMIC DNA]</scope>
    <source>
        <strain evidence="6">Lab_2022b</strain>
    </source>
</reference>
<feature type="compositionally biased region" description="Basic and acidic residues" evidence="5">
    <location>
        <begin position="368"/>
        <end position="382"/>
    </location>
</feature>
<dbReference type="InterPro" id="IPR006709">
    <property type="entry name" value="SSU_processome_Utp14"/>
</dbReference>
<dbReference type="PANTHER" id="PTHR14150:SF12">
    <property type="entry name" value="U3 SMALL NUCLEOLAR RNA-ASSOCIATED PROTEIN 14 HOMOLOG A"/>
    <property type="match status" value="1"/>
</dbReference>
<accession>A0AAW1DF14</accession>
<feature type="region of interest" description="Disordered" evidence="5">
    <location>
        <begin position="316"/>
        <end position="468"/>
    </location>
</feature>
<evidence type="ECO:0000313" key="7">
    <source>
        <dbReference type="Proteomes" id="UP001461498"/>
    </source>
</evidence>
<keyword evidence="4" id="KW-0539">Nucleus</keyword>
<feature type="compositionally biased region" description="Polar residues" evidence="5">
    <location>
        <begin position="416"/>
        <end position="431"/>
    </location>
</feature>
<evidence type="ECO:0000256" key="5">
    <source>
        <dbReference type="SAM" id="MobiDB-lite"/>
    </source>
</evidence>
<feature type="compositionally biased region" description="Basic and acidic residues" evidence="5">
    <location>
        <begin position="448"/>
        <end position="466"/>
    </location>
</feature>
<evidence type="ECO:0000256" key="4">
    <source>
        <dbReference type="ARBA" id="ARBA00023242"/>
    </source>
</evidence>
<comment type="caution">
    <text evidence="6">The sequence shown here is derived from an EMBL/GenBank/DDBJ whole genome shotgun (WGS) entry which is preliminary data.</text>
</comment>
<feature type="compositionally biased region" description="Acidic residues" evidence="5">
    <location>
        <begin position="435"/>
        <end position="447"/>
    </location>
</feature>
<comment type="subcellular location">
    <subcellularLocation>
        <location evidence="1">Nucleus</location>
        <location evidence="1">Nucleolus</location>
    </subcellularLocation>
</comment>
<evidence type="ECO:0000313" key="6">
    <source>
        <dbReference type="EMBL" id="KAK9507582.1"/>
    </source>
</evidence>
<feature type="region of interest" description="Disordered" evidence="5">
    <location>
        <begin position="507"/>
        <end position="536"/>
    </location>
</feature>
<protein>
    <recommendedName>
        <fullName evidence="8">U3 small nucleolar RNA-associated protein 14 homolog A</fullName>
    </recommendedName>
</protein>
<feature type="compositionally biased region" description="Acidic residues" evidence="5">
    <location>
        <begin position="328"/>
        <end position="340"/>
    </location>
</feature>
<dbReference type="Pfam" id="PF04615">
    <property type="entry name" value="Utp14"/>
    <property type="match status" value="1"/>
</dbReference>
<dbReference type="AlphaFoldDB" id="A0AAW1DF14"/>
<proteinExistence type="inferred from homology"/>
<dbReference type="Proteomes" id="UP001461498">
    <property type="component" value="Unassembled WGS sequence"/>
</dbReference>
<keyword evidence="3" id="KW-0597">Phosphoprotein</keyword>
<sequence>MSLEKEISETDYLDTQDLDTEDVPLETHNKLLNAVSQIYKKQRINKPLRREPTSQISEFNLTNNGEHSKKLVHVKELVKSLNARATHHEIRKKVQSLQRKSKPLPKPMEKIFADRIRRKIGYSNLTKQLTRWEAIVERNRASDQLKFPLQDYTKVKVKESNDFLKTFKEPTDLEKEVAAILQKSEIAQEEKEKEEELFPLSLEEIIERRKLIAHMRARESYKMAKAYRQNKIKSKKYHRILKREKIKKELKDFEILQKTNPEAALEKLERIERARAEERITLRHKNTGKWARSQAIRAKYDSEARAQLAEQLAKSRELTKKLQSGDTSSEDEQVGNESDEENLKIDASNPWQTESEKQQSEIDSFLKGYEKYKHEKSKDTKGNDIIIDNSKITKLDSQESSSKVLESKEPMDISLNHENINKTADNTNDNNGLCDDQDSDNDIEKEEDMNHDADSHEIQSDPKDELSNVNKDSLHTVSMQDDALNKLTTDKELNEKQTSNIKEYLDNNHDITVDRNQQPINSKEKNDSKLENLSSDLEENRSVIKEKRKNELHDLSSVCESKKIKYSPKSKTKEDMSKNISKELVQNCISTSSNISESSPKKVLKNQSSKLETNKIDNTVVRKKKKLIKKCSKIKTQSGVWAISTLNDDNKEQISKEENIKIDKMFDKAEYVLKETLDSRINQLKVDLTKANITEAKNIKNPKYKSDLSFKSTNKKPDSDSTLIEVANEGVSGGVNDVKSILNVYESGGQLNKNEPVPDIDPNKFLPVKPSKLNSGGIDFVEEHEESAENELEENDRDRQLNLEEAFADDDVVEEFRREKEEEVEKSKPKTIDLSLPGWGNWAGHNISQKRNSRRRKTRRLIVKFPEISRKDEKKDYVIINEELNPALKSHMVHDLPFPFTSVKDYETSIRAPIGNNWVPRSAFMKLINPAVVTKLGAIIEPMKESELLNKSKKIKIPKKK</sequence>
<evidence type="ECO:0000256" key="2">
    <source>
        <dbReference type="ARBA" id="ARBA00007774"/>
    </source>
</evidence>
<comment type="similarity">
    <text evidence="2">Belongs to the UTP14 family.</text>
</comment>
<dbReference type="GO" id="GO:0006364">
    <property type="term" value="P:rRNA processing"/>
    <property type="evidence" value="ECO:0007669"/>
    <property type="project" value="InterPro"/>
</dbReference>
<organism evidence="6 7">
    <name type="scientific">Rhynocoris fuscipes</name>
    <dbReference type="NCBI Taxonomy" id="488301"/>
    <lineage>
        <taxon>Eukaryota</taxon>
        <taxon>Metazoa</taxon>
        <taxon>Ecdysozoa</taxon>
        <taxon>Arthropoda</taxon>
        <taxon>Hexapoda</taxon>
        <taxon>Insecta</taxon>
        <taxon>Pterygota</taxon>
        <taxon>Neoptera</taxon>
        <taxon>Paraneoptera</taxon>
        <taxon>Hemiptera</taxon>
        <taxon>Heteroptera</taxon>
        <taxon>Panheteroptera</taxon>
        <taxon>Cimicomorpha</taxon>
        <taxon>Reduviidae</taxon>
        <taxon>Harpactorinae</taxon>
        <taxon>Harpactorini</taxon>
        <taxon>Rhynocoris</taxon>
    </lineage>
</organism>
<gene>
    <name evidence="6" type="ORF">O3M35_007407</name>
</gene>